<feature type="transmembrane region" description="Helical" evidence="1">
    <location>
        <begin position="45"/>
        <end position="65"/>
    </location>
</feature>
<dbReference type="KEGG" id="psti:SOO65_08615"/>
<dbReference type="Proteomes" id="UP001324634">
    <property type="component" value="Chromosome"/>
</dbReference>
<name>A0AAX4HU20_9BACT</name>
<sequence>MTPNELTTFLHEQIPLAKALDIEIIKATDSEVEVFGPLSPNRNHMGTAFGGSLSAVLILSCYTWLFHRLDQAGFSAHVLIKEGKTDYLLPVEEDLKAVCLSPDESQFEKFIESFRRKGLGRITLKAHIKNSCVFEGVFVAQKSSETRLG</sequence>
<keyword evidence="4" id="KW-1185">Reference proteome</keyword>
<evidence type="ECO:0000313" key="3">
    <source>
        <dbReference type="EMBL" id="WPU66809.1"/>
    </source>
</evidence>
<reference evidence="3 4" key="1">
    <citation type="submission" date="2023-11" db="EMBL/GenBank/DDBJ databases">
        <title>Peredibacter starrii A3.12.</title>
        <authorList>
            <person name="Mitchell R.J."/>
        </authorList>
    </citation>
    <scope>NUCLEOTIDE SEQUENCE [LARGE SCALE GENOMIC DNA]</scope>
    <source>
        <strain evidence="3 4">A3.12</strain>
    </source>
</reference>
<keyword evidence="1" id="KW-1133">Transmembrane helix</keyword>
<dbReference type="NCBIfam" id="TIGR02447">
    <property type="entry name" value="yiiD_Cterm"/>
    <property type="match status" value="1"/>
</dbReference>
<proteinExistence type="predicted"/>
<dbReference type="Gene3D" id="3.10.129.10">
    <property type="entry name" value="Hotdog Thioesterase"/>
    <property type="match status" value="1"/>
</dbReference>
<keyword evidence="1" id="KW-0472">Membrane</keyword>
<dbReference type="SUPFAM" id="SSF54637">
    <property type="entry name" value="Thioesterase/thiol ester dehydrase-isomerase"/>
    <property type="match status" value="1"/>
</dbReference>
<evidence type="ECO:0000313" key="4">
    <source>
        <dbReference type="Proteomes" id="UP001324634"/>
    </source>
</evidence>
<dbReference type="InterPro" id="IPR012660">
    <property type="entry name" value="YiiD_C"/>
</dbReference>
<dbReference type="RefSeq" id="WP_321399383.1">
    <property type="nucleotide sequence ID" value="NZ_CP139487.1"/>
</dbReference>
<evidence type="ECO:0000256" key="1">
    <source>
        <dbReference type="SAM" id="Phobius"/>
    </source>
</evidence>
<dbReference type="EMBL" id="CP139487">
    <property type="protein sequence ID" value="WPU66809.1"/>
    <property type="molecule type" value="Genomic_DNA"/>
</dbReference>
<gene>
    <name evidence="3" type="ORF">SOO65_08615</name>
</gene>
<dbReference type="InterPro" id="IPR029069">
    <property type="entry name" value="HotDog_dom_sf"/>
</dbReference>
<feature type="domain" description="Thioesterase putative" evidence="2">
    <location>
        <begin position="4"/>
        <end position="141"/>
    </location>
</feature>
<keyword evidence="1" id="KW-0812">Transmembrane</keyword>
<organism evidence="3 4">
    <name type="scientific">Peredibacter starrii</name>
    <dbReference type="NCBI Taxonomy" id="28202"/>
    <lineage>
        <taxon>Bacteria</taxon>
        <taxon>Pseudomonadati</taxon>
        <taxon>Bdellovibrionota</taxon>
        <taxon>Bacteriovoracia</taxon>
        <taxon>Bacteriovoracales</taxon>
        <taxon>Bacteriovoracaceae</taxon>
        <taxon>Peredibacter</taxon>
    </lineage>
</organism>
<accession>A0AAX4HU20</accession>
<dbReference type="AlphaFoldDB" id="A0AAX4HU20"/>
<protein>
    <submittedName>
        <fullName evidence="3">YiiD C-terminal domain-containing protein</fullName>
    </submittedName>
</protein>
<evidence type="ECO:0000259" key="2">
    <source>
        <dbReference type="Pfam" id="PF09500"/>
    </source>
</evidence>
<dbReference type="Pfam" id="PF09500">
    <property type="entry name" value="YiiD_C"/>
    <property type="match status" value="1"/>
</dbReference>